<dbReference type="InterPro" id="IPR036388">
    <property type="entry name" value="WH-like_DNA-bd_sf"/>
</dbReference>
<name>A0A2R9SS85_9BACL</name>
<accession>A0A2R9SS85</accession>
<comment type="caution">
    <text evidence="1">The sequence shown here is derived from an EMBL/GenBank/DDBJ whole genome shotgun (WGS) entry which is preliminary data.</text>
</comment>
<keyword evidence="2" id="KW-1185">Reference proteome</keyword>
<dbReference type="Gene3D" id="1.10.10.10">
    <property type="entry name" value="Winged helix-like DNA-binding domain superfamily/Winged helix DNA-binding domain"/>
    <property type="match status" value="1"/>
</dbReference>
<gene>
    <name evidence="1" type="ORF">PVOR_23329</name>
</gene>
<dbReference type="AlphaFoldDB" id="A0A2R9SS85"/>
<organism evidence="1 2">
    <name type="scientific">Paenibacillus vortex V453</name>
    <dbReference type="NCBI Taxonomy" id="715225"/>
    <lineage>
        <taxon>Bacteria</taxon>
        <taxon>Bacillati</taxon>
        <taxon>Bacillota</taxon>
        <taxon>Bacilli</taxon>
        <taxon>Bacillales</taxon>
        <taxon>Paenibacillaceae</taxon>
        <taxon>Paenibacillus</taxon>
    </lineage>
</organism>
<dbReference type="Proteomes" id="UP000003094">
    <property type="component" value="Unassembled WGS sequence"/>
</dbReference>
<evidence type="ECO:0000313" key="2">
    <source>
        <dbReference type="Proteomes" id="UP000003094"/>
    </source>
</evidence>
<reference evidence="1 2" key="1">
    <citation type="journal article" date="2010" name="BMC Genomics">
        <title>Genome sequence of the pattern forming Paenibacillus vortex bacterium reveals potential for thriving in complex environments.</title>
        <authorList>
            <person name="Sirota-Madi A."/>
            <person name="Olender T."/>
            <person name="Helman Y."/>
            <person name="Ingham C."/>
            <person name="Brainis I."/>
            <person name="Roth D."/>
            <person name="Hagi E."/>
            <person name="Brodsky L."/>
            <person name="Leshkowitz D."/>
            <person name="Galatenko V."/>
            <person name="Nikolaev V."/>
            <person name="Mugasimangalam R.C."/>
            <person name="Bransburg-Zabary S."/>
            <person name="Gutnick D.L."/>
            <person name="Lancet D."/>
            <person name="Ben-Jacob E."/>
        </authorList>
    </citation>
    <scope>NUCLEOTIDE SEQUENCE [LARGE SCALE GENOMIC DNA]</scope>
    <source>
        <strain evidence="1 2">V453</strain>
    </source>
</reference>
<evidence type="ECO:0000313" key="1">
    <source>
        <dbReference type="EMBL" id="EFU40233.1"/>
    </source>
</evidence>
<proteinExistence type="predicted"/>
<protein>
    <submittedName>
        <fullName evidence="1">ROK family protein</fullName>
    </submittedName>
</protein>
<dbReference type="EMBL" id="ADHJ01000037">
    <property type="protein sequence ID" value="EFU40233.1"/>
    <property type="molecule type" value="Genomic_DNA"/>
</dbReference>
<dbReference type="KEGG" id="pvo:PVOR_23329"/>
<sequence length="39" mass="4488">MNNMKKGDHKLIQALNRSKVLNKIRTDGPISRIELAKKK</sequence>